<dbReference type="Proteomes" id="UP000602905">
    <property type="component" value="Unassembled WGS sequence"/>
</dbReference>
<protein>
    <submittedName>
        <fullName evidence="4">Roadblock/LC7 domain</fullName>
    </submittedName>
</protein>
<comment type="caution">
    <text evidence="4">The sequence shown here is derived from an EMBL/GenBank/DDBJ whole genome shotgun (WGS) entry which is preliminary data.</text>
</comment>
<evidence type="ECO:0000256" key="2">
    <source>
        <dbReference type="SAM" id="MobiDB-lite"/>
    </source>
</evidence>
<name>A0A8H7LXS8_9AGAM</name>
<gene>
    <name evidence="4" type="ORF">RHS03_03553</name>
</gene>
<dbReference type="SUPFAM" id="SSF103196">
    <property type="entry name" value="Roadblock/LC7 domain"/>
    <property type="match status" value="1"/>
</dbReference>
<dbReference type="OrthoDB" id="9985637at2759"/>
<feature type="region of interest" description="Disordered" evidence="2">
    <location>
        <begin position="1"/>
        <end position="76"/>
    </location>
</feature>
<feature type="compositionally biased region" description="Basic and acidic residues" evidence="2">
    <location>
        <begin position="1"/>
        <end position="20"/>
    </location>
</feature>
<reference evidence="4" key="1">
    <citation type="submission" date="2020-09" db="EMBL/GenBank/DDBJ databases">
        <title>Comparative genome analyses of four rice-infecting Rhizoctonia solani isolates reveal extensive enrichment of homogalacturonan modification genes.</title>
        <authorList>
            <person name="Lee D.-Y."/>
            <person name="Jeon J."/>
            <person name="Kim K.-T."/>
            <person name="Cheong K."/>
            <person name="Song H."/>
            <person name="Choi G."/>
            <person name="Ko J."/>
            <person name="Opiyo S.O."/>
            <person name="Zuo S."/>
            <person name="Madhav S."/>
            <person name="Lee Y.-H."/>
            <person name="Wang G.-L."/>
        </authorList>
    </citation>
    <scope>NUCLEOTIDE SEQUENCE</scope>
    <source>
        <strain evidence="4">AG1-IA WGL</strain>
    </source>
</reference>
<dbReference type="AlphaFoldDB" id="A0A8H7LXS8"/>
<dbReference type="Gene3D" id="3.30.450.30">
    <property type="entry name" value="Dynein light chain 2a, cytoplasmic"/>
    <property type="match status" value="1"/>
</dbReference>
<accession>A0A8H7LXS8</accession>
<comment type="similarity">
    <text evidence="1">Belongs to the GAMAD family.</text>
</comment>
<dbReference type="InterPro" id="IPR004942">
    <property type="entry name" value="Roadblock/LAMTOR2_dom"/>
</dbReference>
<evidence type="ECO:0000313" key="4">
    <source>
        <dbReference type="EMBL" id="KAF8707931.1"/>
    </source>
</evidence>
<dbReference type="Pfam" id="PF03259">
    <property type="entry name" value="Robl_LC7"/>
    <property type="match status" value="1"/>
</dbReference>
<dbReference type="EMBL" id="JACYCD010000049">
    <property type="protein sequence ID" value="KAF8707931.1"/>
    <property type="molecule type" value="Genomic_DNA"/>
</dbReference>
<dbReference type="PANTHER" id="PTHR10779">
    <property type="entry name" value="DYNEIN LIGHT CHAIN ROADBLOCK"/>
    <property type="match status" value="1"/>
</dbReference>
<sequence>MVGRIDKIRDGKRAPPESRATRQAYTTHHAPTIASPWFPSIGTSTAPPTPQVNGVAPATNGAPGPVATSTTTPSNVPPEIEYTLSRLSGHRNVRGVLVLARQGAIIRYSGVAFEGEQGRKYAAAVKKIVDCCRTNIEEVGDEGDELKFLRMRTKKHELMISPDERYILIVLQDPSQ</sequence>
<evidence type="ECO:0000259" key="3">
    <source>
        <dbReference type="SMART" id="SM00960"/>
    </source>
</evidence>
<evidence type="ECO:0000313" key="5">
    <source>
        <dbReference type="Proteomes" id="UP000602905"/>
    </source>
</evidence>
<dbReference type="SMART" id="SM00960">
    <property type="entry name" value="Robl_LC7"/>
    <property type="match status" value="1"/>
</dbReference>
<feature type="non-terminal residue" evidence="4">
    <location>
        <position position="1"/>
    </location>
</feature>
<feature type="domain" description="Roadblock/LAMTOR2" evidence="3">
    <location>
        <begin position="80"/>
        <end position="172"/>
    </location>
</feature>
<evidence type="ECO:0000256" key="1">
    <source>
        <dbReference type="ARBA" id="ARBA00007191"/>
    </source>
</evidence>
<proteinExistence type="inferred from homology"/>
<organism evidence="4 5">
    <name type="scientific">Rhizoctonia solani</name>
    <dbReference type="NCBI Taxonomy" id="456999"/>
    <lineage>
        <taxon>Eukaryota</taxon>
        <taxon>Fungi</taxon>
        <taxon>Dikarya</taxon>
        <taxon>Basidiomycota</taxon>
        <taxon>Agaricomycotina</taxon>
        <taxon>Agaricomycetes</taxon>
        <taxon>Cantharellales</taxon>
        <taxon>Ceratobasidiaceae</taxon>
        <taxon>Rhizoctonia</taxon>
    </lineage>
</organism>